<reference evidence="2" key="1">
    <citation type="submission" date="2016-10" db="EMBL/GenBank/DDBJ databases">
        <authorList>
            <person name="Varghese N."/>
            <person name="Submissions S."/>
        </authorList>
    </citation>
    <scope>NUCLEOTIDE SEQUENCE [LARGE SCALE GENOMIC DNA]</scope>
    <source>
        <strain evidence="2">Nm69</strain>
    </source>
</reference>
<evidence type="ECO:0000313" key="1">
    <source>
        <dbReference type="EMBL" id="SFK99417.1"/>
    </source>
</evidence>
<sequence length="58" mass="6624">MRDFSQSTTLTHGRYKLLIFVASLKLSQIMLPVHSSRTLRFSDKNCIIKTIQTISAII</sequence>
<gene>
    <name evidence="1" type="ORF">SAMN05216302_10257</name>
</gene>
<proteinExistence type="predicted"/>
<protein>
    <submittedName>
        <fullName evidence="1">Uncharacterized protein</fullName>
    </submittedName>
</protein>
<dbReference type="Proteomes" id="UP000199533">
    <property type="component" value="Unassembled WGS sequence"/>
</dbReference>
<evidence type="ECO:0000313" key="2">
    <source>
        <dbReference type="Proteomes" id="UP000199533"/>
    </source>
</evidence>
<dbReference type="STRING" id="52441.SAMN05216302_10257"/>
<organism evidence="1 2">
    <name type="scientific">Nitrosomonas aestuarii</name>
    <dbReference type="NCBI Taxonomy" id="52441"/>
    <lineage>
        <taxon>Bacteria</taxon>
        <taxon>Pseudomonadati</taxon>
        <taxon>Pseudomonadota</taxon>
        <taxon>Betaproteobacteria</taxon>
        <taxon>Nitrosomonadales</taxon>
        <taxon>Nitrosomonadaceae</taxon>
        <taxon>Nitrosomonas</taxon>
    </lineage>
</organism>
<dbReference type="EMBL" id="FOSP01000025">
    <property type="protein sequence ID" value="SFK99417.1"/>
    <property type="molecule type" value="Genomic_DNA"/>
</dbReference>
<dbReference type="AlphaFoldDB" id="A0A1I4E4A0"/>
<accession>A0A1I4E4A0</accession>
<keyword evidence="2" id="KW-1185">Reference proteome</keyword>
<name>A0A1I4E4A0_9PROT</name>